<keyword evidence="2" id="KW-1185">Reference proteome</keyword>
<dbReference type="EMBL" id="BMAT01009012">
    <property type="protein sequence ID" value="GFR96722.1"/>
    <property type="molecule type" value="Genomic_DNA"/>
</dbReference>
<evidence type="ECO:0000313" key="2">
    <source>
        <dbReference type="Proteomes" id="UP000762676"/>
    </source>
</evidence>
<name>A0AAV4HH48_9GAST</name>
<sequence>MAHRLPPAGIKTEVSEHFAFNQVLPKQYPKRKAESTQQSECCMLRPRLVALPRKIRECDAQGKQYDVQFCCRPEDTDDPCNRRQRNTSPRPKPQCEDIILIKPLEKQELEKKGEGEPCCRIPDMRRREASLTTECYQREKHPVFIELVRDPFETFRRTETRSEKKQDNCVRSSKSLCWPNSLLDKCEDSLDAQAGSLPFCYSMEGPPGRDRSLIPVVPRDC</sequence>
<accession>A0AAV4HH48</accession>
<dbReference type="AlphaFoldDB" id="A0AAV4HH48"/>
<reference evidence="1 2" key="1">
    <citation type="journal article" date="2021" name="Elife">
        <title>Chloroplast acquisition without the gene transfer in kleptoplastic sea slugs, Plakobranchus ocellatus.</title>
        <authorList>
            <person name="Maeda T."/>
            <person name="Takahashi S."/>
            <person name="Yoshida T."/>
            <person name="Shimamura S."/>
            <person name="Takaki Y."/>
            <person name="Nagai Y."/>
            <person name="Toyoda A."/>
            <person name="Suzuki Y."/>
            <person name="Arimoto A."/>
            <person name="Ishii H."/>
            <person name="Satoh N."/>
            <person name="Nishiyama T."/>
            <person name="Hasebe M."/>
            <person name="Maruyama T."/>
            <person name="Minagawa J."/>
            <person name="Obokata J."/>
            <person name="Shigenobu S."/>
        </authorList>
    </citation>
    <scope>NUCLEOTIDE SEQUENCE [LARGE SCALE GENOMIC DNA]</scope>
</reference>
<evidence type="ECO:0000313" key="1">
    <source>
        <dbReference type="EMBL" id="GFR96722.1"/>
    </source>
</evidence>
<protein>
    <submittedName>
        <fullName evidence="1">Uncharacterized protein</fullName>
    </submittedName>
</protein>
<organism evidence="1 2">
    <name type="scientific">Elysia marginata</name>
    <dbReference type="NCBI Taxonomy" id="1093978"/>
    <lineage>
        <taxon>Eukaryota</taxon>
        <taxon>Metazoa</taxon>
        <taxon>Spiralia</taxon>
        <taxon>Lophotrochozoa</taxon>
        <taxon>Mollusca</taxon>
        <taxon>Gastropoda</taxon>
        <taxon>Heterobranchia</taxon>
        <taxon>Euthyneura</taxon>
        <taxon>Panpulmonata</taxon>
        <taxon>Sacoglossa</taxon>
        <taxon>Placobranchoidea</taxon>
        <taxon>Plakobranchidae</taxon>
        <taxon>Elysia</taxon>
    </lineage>
</organism>
<comment type="caution">
    <text evidence="1">The sequence shown here is derived from an EMBL/GenBank/DDBJ whole genome shotgun (WGS) entry which is preliminary data.</text>
</comment>
<proteinExistence type="predicted"/>
<gene>
    <name evidence="1" type="ORF">ElyMa_004459000</name>
</gene>
<dbReference type="Proteomes" id="UP000762676">
    <property type="component" value="Unassembled WGS sequence"/>
</dbReference>